<name>A0A5C8LN92_9GAMM</name>
<sequence>MMARIHRSAAQWQHFIELWQASGQSAAQFCKTHDLGYVSFCKWRQRFSADEQQHSPTQFIDLSTLTQTPGAARWSIVLSLGNGVELKLNQL</sequence>
<evidence type="ECO:0000313" key="1">
    <source>
        <dbReference type="EMBL" id="TXK76982.1"/>
    </source>
</evidence>
<organism evidence="1 2">
    <name type="scientific">Rheinheimera tangshanensis</name>
    <dbReference type="NCBI Taxonomy" id="400153"/>
    <lineage>
        <taxon>Bacteria</taxon>
        <taxon>Pseudomonadati</taxon>
        <taxon>Pseudomonadota</taxon>
        <taxon>Gammaproteobacteria</taxon>
        <taxon>Chromatiales</taxon>
        <taxon>Chromatiaceae</taxon>
        <taxon>Rheinheimera</taxon>
    </lineage>
</organism>
<protein>
    <submittedName>
        <fullName evidence="1">IS66 family insertion sequence element accessory protein TnpB</fullName>
    </submittedName>
</protein>
<evidence type="ECO:0000313" key="2">
    <source>
        <dbReference type="Proteomes" id="UP000321814"/>
    </source>
</evidence>
<dbReference type="AlphaFoldDB" id="A0A5C8LN92"/>
<reference evidence="1 2" key="1">
    <citation type="submission" date="2019-08" db="EMBL/GenBank/DDBJ databases">
        <title>Draft genome analysis of Rheinheimera tangshanensis isolated from the roots of fresh rice plants (Oryza sativa).</title>
        <authorList>
            <person name="Yu Q."/>
            <person name="Qi Y."/>
            <person name="Zhang H."/>
            <person name="Pu J."/>
        </authorList>
    </citation>
    <scope>NUCLEOTIDE SEQUENCE [LARGE SCALE GENOMIC DNA]</scope>
    <source>
        <strain evidence="1 2">JA3-B52</strain>
    </source>
</reference>
<proteinExistence type="predicted"/>
<accession>A0A5C8LN92</accession>
<dbReference type="EMBL" id="VRLR01000029">
    <property type="protein sequence ID" value="TXK76982.1"/>
    <property type="molecule type" value="Genomic_DNA"/>
</dbReference>
<keyword evidence="2" id="KW-1185">Reference proteome</keyword>
<dbReference type="NCBIfam" id="NF047593">
    <property type="entry name" value="IS66_ISAeme5_TnpA"/>
    <property type="match status" value="1"/>
</dbReference>
<dbReference type="Proteomes" id="UP000321814">
    <property type="component" value="Unassembled WGS sequence"/>
</dbReference>
<dbReference type="OrthoDB" id="5769209at2"/>
<comment type="caution">
    <text evidence="1">The sequence shown here is derived from an EMBL/GenBank/DDBJ whole genome shotgun (WGS) entry which is preliminary data.</text>
</comment>
<gene>
    <name evidence="1" type="ORF">FU839_18645</name>
</gene>